<protein>
    <submittedName>
        <fullName evidence="2">Uncharacterized protein</fullName>
    </submittedName>
</protein>
<feature type="non-terminal residue" evidence="2">
    <location>
        <position position="282"/>
    </location>
</feature>
<feature type="region of interest" description="Disordered" evidence="1">
    <location>
        <begin position="147"/>
        <end position="183"/>
    </location>
</feature>
<comment type="caution">
    <text evidence="2">The sequence shown here is derived from an EMBL/GenBank/DDBJ whole genome shotgun (WGS) entry which is preliminary data.</text>
</comment>
<dbReference type="EMBL" id="AGNL01038267">
    <property type="protein sequence ID" value="EJK53208.1"/>
    <property type="molecule type" value="Genomic_DNA"/>
</dbReference>
<dbReference type="AlphaFoldDB" id="K0RHP9"/>
<sequence>MAFLQQLAMALSSIRGGPGADSPGSRRHGAARPARVSILPGDPPANDASVEGSPRSFGSGGMGIGLSQYVMSQQSQSSSDTSTLLSDEFLSSLSHDEFSDAVRPRAPSSIPSGKIIAAGKFVTRNGNVTSDSVGSCAPALDADASTSFDGGCSQSAPSCDEPGDGDGLRWGAESRDEPASTLASNGAYGASLTQWHLSDELCHECDGSFSRAVNEYPNVVTHYLAAKTEIWYALFMNPVYGATGGNKVFEFAKSRGARITTISDALFDLAVAMDAAMEALHE</sequence>
<gene>
    <name evidence="2" type="ORF">THAOC_27408</name>
</gene>
<organism evidence="2 3">
    <name type="scientific">Thalassiosira oceanica</name>
    <name type="common">Marine diatom</name>
    <dbReference type="NCBI Taxonomy" id="159749"/>
    <lineage>
        <taxon>Eukaryota</taxon>
        <taxon>Sar</taxon>
        <taxon>Stramenopiles</taxon>
        <taxon>Ochrophyta</taxon>
        <taxon>Bacillariophyta</taxon>
        <taxon>Coscinodiscophyceae</taxon>
        <taxon>Thalassiosirophycidae</taxon>
        <taxon>Thalassiosirales</taxon>
        <taxon>Thalassiosiraceae</taxon>
        <taxon>Thalassiosira</taxon>
    </lineage>
</organism>
<evidence type="ECO:0000313" key="2">
    <source>
        <dbReference type="EMBL" id="EJK53208.1"/>
    </source>
</evidence>
<feature type="region of interest" description="Disordered" evidence="1">
    <location>
        <begin position="14"/>
        <end position="57"/>
    </location>
</feature>
<accession>K0RHP9</accession>
<name>K0RHP9_THAOC</name>
<proteinExistence type="predicted"/>
<evidence type="ECO:0000256" key="1">
    <source>
        <dbReference type="SAM" id="MobiDB-lite"/>
    </source>
</evidence>
<evidence type="ECO:0000313" key="3">
    <source>
        <dbReference type="Proteomes" id="UP000266841"/>
    </source>
</evidence>
<feature type="compositionally biased region" description="Polar residues" evidence="1">
    <location>
        <begin position="147"/>
        <end position="157"/>
    </location>
</feature>
<keyword evidence="3" id="KW-1185">Reference proteome</keyword>
<dbReference type="Proteomes" id="UP000266841">
    <property type="component" value="Unassembled WGS sequence"/>
</dbReference>
<reference evidence="2 3" key="1">
    <citation type="journal article" date="2012" name="Genome Biol.">
        <title>Genome and low-iron response of an oceanic diatom adapted to chronic iron limitation.</title>
        <authorList>
            <person name="Lommer M."/>
            <person name="Specht M."/>
            <person name="Roy A.S."/>
            <person name="Kraemer L."/>
            <person name="Andreson R."/>
            <person name="Gutowska M.A."/>
            <person name="Wolf J."/>
            <person name="Bergner S.V."/>
            <person name="Schilhabel M.B."/>
            <person name="Klostermeier U.C."/>
            <person name="Beiko R.G."/>
            <person name="Rosenstiel P."/>
            <person name="Hippler M."/>
            <person name="Laroche J."/>
        </authorList>
    </citation>
    <scope>NUCLEOTIDE SEQUENCE [LARGE SCALE GENOMIC DNA]</scope>
    <source>
        <strain evidence="2 3">CCMP1005</strain>
    </source>
</reference>